<dbReference type="EMBL" id="FXYY01000078">
    <property type="protein sequence ID" value="SMY03393.1"/>
    <property type="molecule type" value="Genomic_DNA"/>
</dbReference>
<dbReference type="Proteomes" id="UP000234641">
    <property type="component" value="Unassembled WGS sequence"/>
</dbReference>
<evidence type="ECO:0000313" key="2">
    <source>
        <dbReference type="Proteomes" id="UP000234641"/>
    </source>
</evidence>
<organism evidence="1 2">
    <name type="scientific">Brevibacterium linens ATCC 9172</name>
    <dbReference type="NCBI Taxonomy" id="1255617"/>
    <lineage>
        <taxon>Bacteria</taxon>
        <taxon>Bacillati</taxon>
        <taxon>Actinomycetota</taxon>
        <taxon>Actinomycetes</taxon>
        <taxon>Micrococcales</taxon>
        <taxon>Brevibacteriaceae</taxon>
        <taxon>Brevibacterium</taxon>
    </lineage>
</organism>
<reference evidence="1 2" key="1">
    <citation type="submission" date="2017-03" db="EMBL/GenBank/DDBJ databases">
        <authorList>
            <person name="Afonso C.L."/>
            <person name="Miller P.J."/>
            <person name="Scott M.A."/>
            <person name="Spackman E."/>
            <person name="Goraichik I."/>
            <person name="Dimitrov K.M."/>
            <person name="Suarez D.L."/>
            <person name="Swayne D.E."/>
        </authorList>
    </citation>
    <scope>NUCLEOTIDE SEQUENCE [LARGE SCALE GENOMIC DNA]</scope>
    <source>
        <strain evidence="1 2">ATCC 9172</strain>
    </source>
</reference>
<proteinExistence type="predicted"/>
<gene>
    <name evidence="1" type="ORF">BLIN9172_03570</name>
</gene>
<dbReference type="RefSeq" id="WP_257904186.1">
    <property type="nucleotide sequence ID" value="NZ_FXYY01000078.1"/>
</dbReference>
<evidence type="ECO:0000313" key="1">
    <source>
        <dbReference type="EMBL" id="SMY03393.1"/>
    </source>
</evidence>
<accession>A0A2H1KUC1</accession>
<dbReference type="AlphaFoldDB" id="A0A2H1KUC1"/>
<name>A0A2H1KUC1_BRELN</name>
<protein>
    <submittedName>
        <fullName evidence="1">Uncharacterized protein</fullName>
    </submittedName>
</protein>
<sequence>MAVLEAKAAEYLSKRIRLRNNLDQVGLAISKTGNILPDPTSEQAPGQSVVEVTRANHQVYYQGLQVSLPMTFAGRQFYRAITDEAFFLSDMVTGEIVFSFPLPMVAIKERKRTVASYAIKGVQIVNPTKQWVRKHAEYEAEFETRQMVLPEVFS</sequence>